<proteinExistence type="predicted"/>
<feature type="non-terminal residue" evidence="1">
    <location>
        <position position="138"/>
    </location>
</feature>
<protein>
    <recommendedName>
        <fullName evidence="2">CARDB domain-containing protein</fullName>
    </recommendedName>
</protein>
<evidence type="ECO:0008006" key="2">
    <source>
        <dbReference type="Google" id="ProtNLM"/>
    </source>
</evidence>
<gene>
    <name evidence="1" type="ORF">S12H4_35258</name>
</gene>
<reference evidence="1" key="1">
    <citation type="journal article" date="2014" name="Front. Microbiol.">
        <title>High frequency of phylogenetically diverse reductive dehalogenase-homologous genes in deep subseafloor sedimentary metagenomes.</title>
        <authorList>
            <person name="Kawai M."/>
            <person name="Futagami T."/>
            <person name="Toyoda A."/>
            <person name="Takaki Y."/>
            <person name="Nishi S."/>
            <person name="Hori S."/>
            <person name="Arai W."/>
            <person name="Tsubouchi T."/>
            <person name="Morono Y."/>
            <person name="Uchiyama I."/>
            <person name="Ito T."/>
            <person name="Fujiyama A."/>
            <person name="Inagaki F."/>
            <person name="Takami H."/>
        </authorList>
    </citation>
    <scope>NUCLEOTIDE SEQUENCE</scope>
    <source>
        <strain evidence="1">Expedition CK06-06</strain>
    </source>
</reference>
<accession>X1SWK9</accession>
<dbReference type="EMBL" id="BARW01020926">
    <property type="protein sequence ID" value="GAI97353.1"/>
    <property type="molecule type" value="Genomic_DNA"/>
</dbReference>
<name>X1SWK9_9ZZZZ</name>
<evidence type="ECO:0000313" key="1">
    <source>
        <dbReference type="EMBL" id="GAI97353.1"/>
    </source>
</evidence>
<organism evidence="1">
    <name type="scientific">marine sediment metagenome</name>
    <dbReference type="NCBI Taxonomy" id="412755"/>
    <lineage>
        <taxon>unclassified sequences</taxon>
        <taxon>metagenomes</taxon>
        <taxon>ecological metagenomes</taxon>
    </lineage>
</organism>
<dbReference type="AlphaFoldDB" id="X1SWK9"/>
<comment type="caution">
    <text evidence="1">The sequence shown here is derived from an EMBL/GenBank/DDBJ whole genome shotgun (WGS) entry which is preliminary data.</text>
</comment>
<sequence>MPQFGPGEVRTAIASMSNPTAKGFSYNAELYLGLPKGASSGVIPFSLAAGEIRNISFPVTMPDAPGTYPVYLDVFVADQLLGAYRATEDVVITAPVLPFTFSNVSAVRVPWSFPSSWRTMNWYCTITNPNNAVVKKTL</sequence>